<feature type="compositionally biased region" description="Basic and acidic residues" evidence="1">
    <location>
        <begin position="54"/>
        <end position="64"/>
    </location>
</feature>
<feature type="compositionally biased region" description="Acidic residues" evidence="1">
    <location>
        <begin position="9"/>
        <end position="20"/>
    </location>
</feature>
<dbReference type="Proteomes" id="UP000246991">
    <property type="component" value="Unassembled WGS sequence"/>
</dbReference>
<reference evidence="2 3" key="1">
    <citation type="submission" date="2018-03" db="EMBL/GenBank/DDBJ databases">
        <title>Genomes of Pezizomycetes fungi and the evolution of truffles.</title>
        <authorList>
            <person name="Murat C."/>
            <person name="Payen T."/>
            <person name="Noel B."/>
            <person name="Kuo A."/>
            <person name="Martin F.M."/>
        </authorList>
    </citation>
    <scope>NUCLEOTIDE SEQUENCE [LARGE SCALE GENOMIC DNA]</scope>
    <source>
        <strain evidence="2">091103-1</strain>
    </source>
</reference>
<dbReference type="EMBL" id="PYWC01000019">
    <property type="protein sequence ID" value="PWW77865.1"/>
    <property type="molecule type" value="Genomic_DNA"/>
</dbReference>
<accession>A0A317STL9</accession>
<proteinExistence type="predicted"/>
<feature type="compositionally biased region" description="Basic residues" evidence="1">
    <location>
        <begin position="42"/>
        <end position="53"/>
    </location>
</feature>
<evidence type="ECO:0000313" key="2">
    <source>
        <dbReference type="EMBL" id="PWW77865.1"/>
    </source>
</evidence>
<sequence>MFPRHGDSDESGQSESESETDNDRDYQPSMRSVRGKRSERSRARKAQKGSKRKSVSEAESVRDEVKELRQMLKDLRKREKGKVVDMQMVNSQICMTMSKVKDYRKGSILESFETVTAKHNSLFSITEVAEMTTQHSNMAKFQLVEILG</sequence>
<evidence type="ECO:0000313" key="3">
    <source>
        <dbReference type="Proteomes" id="UP000246991"/>
    </source>
</evidence>
<dbReference type="AlphaFoldDB" id="A0A317STL9"/>
<evidence type="ECO:0000256" key="1">
    <source>
        <dbReference type="SAM" id="MobiDB-lite"/>
    </source>
</evidence>
<name>A0A317STL9_9PEZI</name>
<feature type="region of interest" description="Disordered" evidence="1">
    <location>
        <begin position="1"/>
        <end position="64"/>
    </location>
</feature>
<gene>
    <name evidence="2" type="ORF">C7212DRAFT_342499</name>
</gene>
<comment type="caution">
    <text evidence="2">The sequence shown here is derived from an EMBL/GenBank/DDBJ whole genome shotgun (WGS) entry which is preliminary data.</text>
</comment>
<protein>
    <submittedName>
        <fullName evidence="2">Uncharacterized protein</fullName>
    </submittedName>
</protein>
<keyword evidence="3" id="KW-1185">Reference proteome</keyword>
<organism evidence="2 3">
    <name type="scientific">Tuber magnatum</name>
    <name type="common">white Piedmont truffle</name>
    <dbReference type="NCBI Taxonomy" id="42249"/>
    <lineage>
        <taxon>Eukaryota</taxon>
        <taxon>Fungi</taxon>
        <taxon>Dikarya</taxon>
        <taxon>Ascomycota</taxon>
        <taxon>Pezizomycotina</taxon>
        <taxon>Pezizomycetes</taxon>
        <taxon>Pezizales</taxon>
        <taxon>Tuberaceae</taxon>
        <taxon>Tuber</taxon>
    </lineage>
</organism>